<evidence type="ECO:0000256" key="1">
    <source>
        <dbReference type="SAM" id="SignalP"/>
    </source>
</evidence>
<dbReference type="SUPFAM" id="SSF140860">
    <property type="entry name" value="Pseudo ankyrin repeat-like"/>
    <property type="match status" value="1"/>
</dbReference>
<feature type="signal peptide" evidence="1">
    <location>
        <begin position="1"/>
        <end position="18"/>
    </location>
</feature>
<feature type="chain" id="PRO_5003040573" description="Ankyrin repeat-containing protein" evidence="1">
    <location>
        <begin position="19"/>
        <end position="510"/>
    </location>
</feature>
<reference evidence="2 3" key="1">
    <citation type="journal article" date="2011" name="Genome Res.">
        <title>Phylogeny-wide analysis of social amoeba genomes highlights ancient origins for complex intercellular communication.</title>
        <authorList>
            <person name="Heidel A.J."/>
            <person name="Lawal H.M."/>
            <person name="Felder M."/>
            <person name="Schilde C."/>
            <person name="Helps N.R."/>
            <person name="Tunggal B."/>
            <person name="Rivero F."/>
            <person name="John U."/>
            <person name="Schleicher M."/>
            <person name="Eichinger L."/>
            <person name="Platzer M."/>
            <person name="Noegel A.A."/>
            <person name="Schaap P."/>
            <person name="Gloeckner G."/>
        </authorList>
    </citation>
    <scope>NUCLEOTIDE SEQUENCE [LARGE SCALE GENOMIC DNA]</scope>
    <source>
        <strain evidence="3">ATCC 26659 / Pp 5 / PN500</strain>
    </source>
</reference>
<dbReference type="EMBL" id="ADBJ01000003">
    <property type="protein sequence ID" value="EFA86125.1"/>
    <property type="molecule type" value="Genomic_DNA"/>
</dbReference>
<evidence type="ECO:0008006" key="4">
    <source>
        <dbReference type="Google" id="ProtNLM"/>
    </source>
</evidence>
<dbReference type="InterPro" id="IPR052050">
    <property type="entry name" value="SecEffector_AnkRepeat"/>
</dbReference>
<proteinExistence type="predicted"/>
<dbReference type="AlphaFoldDB" id="D3AX56"/>
<organism evidence="2 3">
    <name type="scientific">Heterostelium pallidum (strain ATCC 26659 / Pp 5 / PN500)</name>
    <name type="common">Cellular slime mold</name>
    <name type="synonym">Polysphondylium pallidum</name>
    <dbReference type="NCBI Taxonomy" id="670386"/>
    <lineage>
        <taxon>Eukaryota</taxon>
        <taxon>Amoebozoa</taxon>
        <taxon>Evosea</taxon>
        <taxon>Eumycetozoa</taxon>
        <taxon>Dictyostelia</taxon>
        <taxon>Acytosteliales</taxon>
        <taxon>Acytosteliaceae</taxon>
        <taxon>Heterostelium</taxon>
    </lineage>
</organism>
<evidence type="ECO:0000313" key="2">
    <source>
        <dbReference type="EMBL" id="EFA86125.1"/>
    </source>
</evidence>
<dbReference type="RefSeq" id="XP_020438230.1">
    <property type="nucleotide sequence ID" value="XM_020571707.1"/>
</dbReference>
<protein>
    <recommendedName>
        <fullName evidence="4">Ankyrin repeat-containing protein</fullName>
    </recommendedName>
</protein>
<evidence type="ECO:0000313" key="3">
    <source>
        <dbReference type="Proteomes" id="UP000001396"/>
    </source>
</evidence>
<accession>D3AX56</accession>
<dbReference type="InParanoid" id="D3AX56"/>
<keyword evidence="3" id="KW-1185">Reference proteome</keyword>
<dbReference type="InterPro" id="IPR036770">
    <property type="entry name" value="Ankyrin_rpt-contain_sf"/>
</dbReference>
<dbReference type="GeneID" id="31356216"/>
<sequence length="510" mass="59315">MKIFAIICIFLLTEKITKRNFDEYINMKYYRWCDVITSPEVMAGNGLLEQLVSYFKVNPIETLDQYRQFKSLRNSIYSKHNGLEILCYFIRVLKVDELVLTGKFTSLPLVDKGKDIYYFASKFGRLDILRYLDDQTTDIIPYKWDRPAAFRVAPLSNDIEVLKYIANVIDKEQQQQKQQRRQQPDKPQNQLLTYFNVKDENSVVYNNAATMGRIDMIEWLAEHRPEFRLGSDMYMAAVSNDNLELLEYLKSQQAKYSVKSSDQLLQLAAIKGCSQAMMWLLQNNIGTVTPTVISYAAGRTSNTDLIKWFYENGYSRLFPPYILNTAVEIGNLELLRWLNECVVPIHNNLPATTRVNKNKILPCSNSSFIKAVLEGRLEVVRYLTDHCHDMVKQQQTYYRLPYNGNLEMIQWITENRPNDRFSNDVIEEAASKGYLDILTCFHNTNRYEVCTSETIKNASINGHLDTVRYLLENTNNTTTEPLKQINLQLVTNEAIKQLLINHLNTIQQQQ</sequence>
<dbReference type="Gene3D" id="1.25.40.20">
    <property type="entry name" value="Ankyrin repeat-containing domain"/>
    <property type="match status" value="2"/>
</dbReference>
<dbReference type="PANTHER" id="PTHR46586">
    <property type="entry name" value="ANKYRIN REPEAT-CONTAINING PROTEIN"/>
    <property type="match status" value="1"/>
</dbReference>
<gene>
    <name evidence="2" type="ORF">PPL_00685</name>
</gene>
<dbReference type="PANTHER" id="PTHR46586:SF3">
    <property type="entry name" value="ANKYRIN REPEAT-CONTAINING PROTEIN"/>
    <property type="match status" value="1"/>
</dbReference>
<keyword evidence="1" id="KW-0732">Signal</keyword>
<dbReference type="SUPFAM" id="SSF48403">
    <property type="entry name" value="Ankyrin repeat"/>
    <property type="match status" value="1"/>
</dbReference>
<name>D3AX56_HETP5</name>
<comment type="caution">
    <text evidence="2">The sequence shown here is derived from an EMBL/GenBank/DDBJ whole genome shotgun (WGS) entry which is preliminary data.</text>
</comment>
<dbReference type="Proteomes" id="UP000001396">
    <property type="component" value="Unassembled WGS sequence"/>
</dbReference>